<evidence type="ECO:0000313" key="3">
    <source>
        <dbReference type="Proteomes" id="UP001432216"/>
    </source>
</evidence>
<feature type="region of interest" description="Disordered" evidence="1">
    <location>
        <begin position="39"/>
        <end position="60"/>
    </location>
</feature>
<dbReference type="EMBL" id="CP143806">
    <property type="protein sequence ID" value="WVO19514.1"/>
    <property type="molecule type" value="Genomic_DNA"/>
</dbReference>
<dbReference type="RefSeq" id="XP_064718754.1">
    <property type="nucleotide sequence ID" value="XM_064862682.1"/>
</dbReference>
<organism evidence="2 3">
    <name type="scientific">Cryptococcus decagattii</name>
    <dbReference type="NCBI Taxonomy" id="1859122"/>
    <lineage>
        <taxon>Eukaryota</taxon>
        <taxon>Fungi</taxon>
        <taxon>Dikarya</taxon>
        <taxon>Basidiomycota</taxon>
        <taxon>Agaricomycotina</taxon>
        <taxon>Tremellomycetes</taxon>
        <taxon>Tremellales</taxon>
        <taxon>Cryptococcaceae</taxon>
        <taxon>Cryptococcus</taxon>
        <taxon>Cryptococcus gattii species complex</taxon>
    </lineage>
</organism>
<keyword evidence="3" id="KW-1185">Reference proteome</keyword>
<evidence type="ECO:0000313" key="2">
    <source>
        <dbReference type="EMBL" id="WVO19514.1"/>
    </source>
</evidence>
<name>A0ABZ2ANM6_9TREE</name>
<accession>A0ABZ2ANM6</accession>
<proteinExistence type="predicted"/>
<dbReference type="Proteomes" id="UP001432216">
    <property type="component" value="Chromosome 1"/>
</dbReference>
<reference evidence="2 3" key="1">
    <citation type="submission" date="2024-01" db="EMBL/GenBank/DDBJ databases">
        <title>Comparative genomics of Cryptococcus and Kwoniella reveals pathogenesis evolution and contrasting modes of karyotype evolution via chromosome fusion or intercentromeric recombination.</title>
        <authorList>
            <person name="Coelho M.A."/>
            <person name="David-Palma M."/>
            <person name="Shea T."/>
            <person name="Bowers K."/>
            <person name="McGinley-Smith S."/>
            <person name="Mohammad A.W."/>
            <person name="Gnirke A."/>
            <person name="Yurkov A.M."/>
            <person name="Nowrousian M."/>
            <person name="Sun S."/>
            <person name="Cuomo C.A."/>
            <person name="Heitman J."/>
        </authorList>
    </citation>
    <scope>NUCLEOTIDE SEQUENCE [LARGE SCALE GENOMIC DNA]</scope>
    <source>
        <strain evidence="2 3">7685027</strain>
    </source>
</reference>
<sequence length="91" mass="10197">MGEKSKVLKMNHLMGPRAPILIALKTFTHLIRAAWQKVRQQEDATDSSSRPDAPFPDRRINPIILPISNPAPSLQELDFRGKLLSRPPSGM</sequence>
<dbReference type="GeneID" id="89987576"/>
<gene>
    <name evidence="2" type="ORF">IAS62_000800</name>
</gene>
<evidence type="ECO:0000256" key="1">
    <source>
        <dbReference type="SAM" id="MobiDB-lite"/>
    </source>
</evidence>
<protein>
    <submittedName>
        <fullName evidence="2">Uncharacterized protein</fullName>
    </submittedName>
</protein>